<accession>A0A917Z4U0</accession>
<comment type="similarity">
    <text evidence="2 7">Belongs to the FlgA family.</text>
</comment>
<organism evidence="9 10">
    <name type="scientific">Bowmanella pacifica</name>
    <dbReference type="NCBI Taxonomy" id="502051"/>
    <lineage>
        <taxon>Bacteria</taxon>
        <taxon>Pseudomonadati</taxon>
        <taxon>Pseudomonadota</taxon>
        <taxon>Gammaproteobacteria</taxon>
        <taxon>Alteromonadales</taxon>
        <taxon>Alteromonadaceae</taxon>
        <taxon>Bowmanella</taxon>
    </lineage>
</organism>
<evidence type="ECO:0000256" key="7">
    <source>
        <dbReference type="RuleBase" id="RU362063"/>
    </source>
</evidence>
<dbReference type="AlphaFoldDB" id="A0A917Z4U0"/>
<evidence type="ECO:0000313" key="9">
    <source>
        <dbReference type="EMBL" id="GGO73969.1"/>
    </source>
</evidence>
<keyword evidence="4" id="KW-0732">Signal</keyword>
<sequence>MINSASVMRILIFLLLTVKSGGVFAETLDISSPHQQVSDTARQYVLERLTQLTPDTTQLKVEAASVDERLQIPACTEPFSAQASENSLSQANVTVRVSCVPSSWFLYVMVKVSQTQPVVVTKVPVSPGTLLDESQLEVINMELGQLRSSTFASISDLSGARSKRRLRAGQPIEPSQLCYVCKGDSIVIRANTAGLQIKTTGIALQDGNIGDTILIKNRASDKQIDARVINVGEVAVGI</sequence>
<evidence type="ECO:0000313" key="10">
    <source>
        <dbReference type="Proteomes" id="UP000606935"/>
    </source>
</evidence>
<keyword evidence="10" id="KW-1185">Reference proteome</keyword>
<dbReference type="InterPro" id="IPR039246">
    <property type="entry name" value="Flagellar_FlgA"/>
</dbReference>
<evidence type="ECO:0000256" key="5">
    <source>
        <dbReference type="ARBA" id="ARBA00022764"/>
    </source>
</evidence>
<gene>
    <name evidence="9" type="primary">flgA</name>
    <name evidence="9" type="ORF">GCM10010982_35730</name>
</gene>
<evidence type="ECO:0000259" key="8">
    <source>
        <dbReference type="SMART" id="SM00858"/>
    </source>
</evidence>
<proteinExistence type="inferred from homology"/>
<dbReference type="GO" id="GO:0042597">
    <property type="term" value="C:periplasmic space"/>
    <property type="evidence" value="ECO:0007669"/>
    <property type="project" value="UniProtKB-SubCell"/>
</dbReference>
<evidence type="ECO:0000256" key="3">
    <source>
        <dbReference type="ARBA" id="ARBA00014754"/>
    </source>
</evidence>
<comment type="subcellular location">
    <subcellularLocation>
        <location evidence="1 7">Periplasm</location>
    </subcellularLocation>
</comment>
<dbReference type="Gene3D" id="2.30.30.760">
    <property type="match status" value="1"/>
</dbReference>
<feature type="domain" description="SAF" evidence="8">
    <location>
        <begin position="116"/>
        <end position="178"/>
    </location>
</feature>
<keyword evidence="7" id="KW-1005">Bacterial flagellum biogenesis</keyword>
<keyword evidence="9" id="KW-0282">Flagellum</keyword>
<protein>
    <recommendedName>
        <fullName evidence="3 7">Flagella basal body P-ring formation protein FlgA</fullName>
    </recommendedName>
</protein>
<dbReference type="Pfam" id="PF13144">
    <property type="entry name" value="ChapFlgA"/>
    <property type="match status" value="1"/>
</dbReference>
<evidence type="ECO:0000256" key="4">
    <source>
        <dbReference type="ARBA" id="ARBA00022729"/>
    </source>
</evidence>
<dbReference type="GO" id="GO:0044780">
    <property type="term" value="P:bacterial-type flagellum assembly"/>
    <property type="evidence" value="ECO:0007669"/>
    <property type="project" value="InterPro"/>
</dbReference>
<dbReference type="InterPro" id="IPR017585">
    <property type="entry name" value="SAF_FlgA"/>
</dbReference>
<dbReference type="InterPro" id="IPR041231">
    <property type="entry name" value="FlgA_N"/>
</dbReference>
<dbReference type="EMBL" id="BMLS01000007">
    <property type="protein sequence ID" value="GGO73969.1"/>
    <property type="molecule type" value="Genomic_DNA"/>
</dbReference>
<dbReference type="Pfam" id="PF17656">
    <property type="entry name" value="ChapFlgA_N"/>
    <property type="match status" value="1"/>
</dbReference>
<comment type="function">
    <text evidence="6 7">Involved in the assembly process of the P-ring formation. It may associate with FlgF on the rod constituting a structure essential for the P-ring assembly or may act as a modulator protein for the P-ring assembly.</text>
</comment>
<keyword evidence="9" id="KW-0966">Cell projection</keyword>
<reference evidence="9" key="1">
    <citation type="journal article" date="2014" name="Int. J. Syst. Evol. Microbiol.">
        <title>Complete genome sequence of Corynebacterium casei LMG S-19264T (=DSM 44701T), isolated from a smear-ripened cheese.</title>
        <authorList>
            <consortium name="US DOE Joint Genome Institute (JGI-PGF)"/>
            <person name="Walter F."/>
            <person name="Albersmeier A."/>
            <person name="Kalinowski J."/>
            <person name="Ruckert C."/>
        </authorList>
    </citation>
    <scope>NUCLEOTIDE SEQUENCE</scope>
    <source>
        <strain evidence="9">CGMCC 1.7086</strain>
    </source>
</reference>
<dbReference type="Gene3D" id="3.90.1210.10">
    <property type="entry name" value="Antifreeze-like/N-acetylneuraminic acid synthase C-terminal domain"/>
    <property type="match status" value="1"/>
</dbReference>
<dbReference type="InterPro" id="IPR013974">
    <property type="entry name" value="SAF"/>
</dbReference>
<keyword evidence="9" id="KW-0969">Cilium</keyword>
<keyword evidence="5 7" id="KW-0574">Periplasm</keyword>
<evidence type="ECO:0000256" key="1">
    <source>
        <dbReference type="ARBA" id="ARBA00004418"/>
    </source>
</evidence>
<reference evidence="9" key="2">
    <citation type="submission" date="2020-09" db="EMBL/GenBank/DDBJ databases">
        <authorList>
            <person name="Sun Q."/>
            <person name="Zhou Y."/>
        </authorList>
    </citation>
    <scope>NUCLEOTIDE SEQUENCE</scope>
    <source>
        <strain evidence="9">CGMCC 1.7086</strain>
    </source>
</reference>
<dbReference type="CDD" id="cd11614">
    <property type="entry name" value="SAF_CpaB_FlgA_like"/>
    <property type="match status" value="1"/>
</dbReference>
<comment type="caution">
    <text evidence="9">The sequence shown here is derived from an EMBL/GenBank/DDBJ whole genome shotgun (WGS) entry which is preliminary data.</text>
</comment>
<evidence type="ECO:0000256" key="6">
    <source>
        <dbReference type="ARBA" id="ARBA00025643"/>
    </source>
</evidence>
<dbReference type="PANTHER" id="PTHR36307">
    <property type="entry name" value="FLAGELLA BASAL BODY P-RING FORMATION PROTEIN FLGA"/>
    <property type="match status" value="1"/>
</dbReference>
<dbReference type="SMART" id="SM00858">
    <property type="entry name" value="SAF"/>
    <property type="match status" value="1"/>
</dbReference>
<dbReference type="PANTHER" id="PTHR36307:SF1">
    <property type="entry name" value="FLAGELLA BASAL BODY P-RING FORMATION PROTEIN FLGA"/>
    <property type="match status" value="1"/>
</dbReference>
<evidence type="ECO:0000256" key="2">
    <source>
        <dbReference type="ARBA" id="ARBA00010474"/>
    </source>
</evidence>
<dbReference type="Proteomes" id="UP000606935">
    <property type="component" value="Unassembled WGS sequence"/>
</dbReference>
<name>A0A917Z4U0_9ALTE</name>
<dbReference type="NCBIfam" id="TIGR03170">
    <property type="entry name" value="flgA_cterm"/>
    <property type="match status" value="1"/>
</dbReference>